<evidence type="ECO:0000259" key="2">
    <source>
        <dbReference type="Pfam" id="PF14856"/>
    </source>
</evidence>
<keyword evidence="1" id="KW-0732">Signal</keyword>
<dbReference type="EMBL" id="JAQQWM010000006">
    <property type="protein sequence ID" value="KAK8059192.1"/>
    <property type="molecule type" value="Genomic_DNA"/>
</dbReference>
<comment type="caution">
    <text evidence="3">The sequence shown here is derived from an EMBL/GenBank/DDBJ whole genome shotgun (WGS) entry which is preliminary data.</text>
</comment>
<dbReference type="Pfam" id="PF14856">
    <property type="entry name" value="Hce2"/>
    <property type="match status" value="1"/>
</dbReference>
<evidence type="ECO:0000256" key="1">
    <source>
        <dbReference type="SAM" id="SignalP"/>
    </source>
</evidence>
<sequence>MLFLLTLLAFAGICSASTCASSTKVSNMNCIDYITPNGTQAAIHIHTNTTATPNQQQGQPGPGKQLQMANFYPGSPGQAPITECGKGLYEDSDAYADTAATGADCYAIWDWAQSNAGFWTLSPDNLRADPWTVFVMTGNCAVLMKTLDGELPNWPIYVGDEDVATVLNVTLSRFMEPNGMLQATGVFDCPTSDGKGGEDKVPTTWWVRTSLGIITE</sequence>
<reference evidence="3 4" key="1">
    <citation type="submission" date="2023-01" db="EMBL/GenBank/DDBJ databases">
        <title>Analysis of 21 Apiospora genomes using comparative genomics revels a genus with tremendous synthesis potential of carbohydrate active enzymes and secondary metabolites.</title>
        <authorList>
            <person name="Sorensen T."/>
        </authorList>
    </citation>
    <scope>NUCLEOTIDE SEQUENCE [LARGE SCALE GENOMIC DNA]</scope>
    <source>
        <strain evidence="3 4">CBS 83171</strain>
    </source>
</reference>
<proteinExistence type="predicted"/>
<gene>
    <name evidence="3" type="ORF">PG996_009122</name>
</gene>
<feature type="chain" id="PRO_5045758581" description="Ecp2 effector protein-like domain-containing protein" evidence="1">
    <location>
        <begin position="17"/>
        <end position="216"/>
    </location>
</feature>
<evidence type="ECO:0000313" key="3">
    <source>
        <dbReference type="EMBL" id="KAK8059192.1"/>
    </source>
</evidence>
<name>A0ABR1UJU6_9PEZI</name>
<organism evidence="3 4">
    <name type="scientific">Apiospora saccharicola</name>
    <dbReference type="NCBI Taxonomy" id="335842"/>
    <lineage>
        <taxon>Eukaryota</taxon>
        <taxon>Fungi</taxon>
        <taxon>Dikarya</taxon>
        <taxon>Ascomycota</taxon>
        <taxon>Pezizomycotina</taxon>
        <taxon>Sordariomycetes</taxon>
        <taxon>Xylariomycetidae</taxon>
        <taxon>Amphisphaeriales</taxon>
        <taxon>Apiosporaceae</taxon>
        <taxon>Apiospora</taxon>
    </lineage>
</organism>
<protein>
    <recommendedName>
        <fullName evidence="2">Ecp2 effector protein-like domain-containing protein</fullName>
    </recommendedName>
</protein>
<feature type="domain" description="Ecp2 effector protein-like" evidence="2">
    <location>
        <begin position="84"/>
        <end position="189"/>
    </location>
</feature>
<dbReference type="Proteomes" id="UP001446871">
    <property type="component" value="Unassembled WGS sequence"/>
</dbReference>
<keyword evidence="4" id="KW-1185">Reference proteome</keyword>
<dbReference type="InterPro" id="IPR029226">
    <property type="entry name" value="Ecp2-like"/>
</dbReference>
<accession>A0ABR1UJU6</accession>
<feature type="signal peptide" evidence="1">
    <location>
        <begin position="1"/>
        <end position="16"/>
    </location>
</feature>
<evidence type="ECO:0000313" key="4">
    <source>
        <dbReference type="Proteomes" id="UP001446871"/>
    </source>
</evidence>